<gene>
    <name evidence="1" type="ORF">AFUS01_LOCUS35289</name>
</gene>
<feature type="non-terminal residue" evidence="1">
    <location>
        <position position="163"/>
    </location>
</feature>
<organism evidence="1 2">
    <name type="scientific">Allacma fusca</name>
    <dbReference type="NCBI Taxonomy" id="39272"/>
    <lineage>
        <taxon>Eukaryota</taxon>
        <taxon>Metazoa</taxon>
        <taxon>Ecdysozoa</taxon>
        <taxon>Arthropoda</taxon>
        <taxon>Hexapoda</taxon>
        <taxon>Collembola</taxon>
        <taxon>Symphypleona</taxon>
        <taxon>Sminthuridae</taxon>
        <taxon>Allacma</taxon>
    </lineage>
</organism>
<proteinExistence type="predicted"/>
<evidence type="ECO:0000313" key="2">
    <source>
        <dbReference type="Proteomes" id="UP000708208"/>
    </source>
</evidence>
<dbReference type="OrthoDB" id="6434680at2759"/>
<accession>A0A8J2PX52</accession>
<sequence length="163" mass="18898">MIVSEDVSMHKLMQQQFDTDAFGVRPNLELMKDSDTKQAERLLQETTQLIGSKYETGLLWVSDEMEFNSGYEQAFNRLINLENRLKRAPELSKVYQQKLDEYFQKGYARPVQVVGKRKRYFPHFPVTNPNKVGKIRLVHDAAAKVQGKSLNDYLLAGPDLYRP</sequence>
<name>A0A8J2PX52_9HEXA</name>
<protein>
    <submittedName>
        <fullName evidence="1">Uncharacterized protein</fullName>
    </submittedName>
</protein>
<comment type="caution">
    <text evidence="1">The sequence shown here is derived from an EMBL/GenBank/DDBJ whole genome shotgun (WGS) entry which is preliminary data.</text>
</comment>
<dbReference type="AlphaFoldDB" id="A0A8J2PX52"/>
<dbReference type="Proteomes" id="UP000708208">
    <property type="component" value="Unassembled WGS sequence"/>
</dbReference>
<evidence type="ECO:0000313" key="1">
    <source>
        <dbReference type="EMBL" id="CAG7825165.1"/>
    </source>
</evidence>
<keyword evidence="2" id="KW-1185">Reference proteome</keyword>
<reference evidence="1" key="1">
    <citation type="submission" date="2021-06" db="EMBL/GenBank/DDBJ databases">
        <authorList>
            <person name="Hodson N. C."/>
            <person name="Mongue J. A."/>
            <person name="Jaron S. K."/>
        </authorList>
    </citation>
    <scope>NUCLEOTIDE SEQUENCE</scope>
</reference>
<dbReference type="EMBL" id="CAJVCH010535247">
    <property type="protein sequence ID" value="CAG7825165.1"/>
    <property type="molecule type" value="Genomic_DNA"/>
</dbReference>
<dbReference type="PANTHER" id="PTHR47331">
    <property type="entry name" value="PHD-TYPE DOMAIN-CONTAINING PROTEIN"/>
    <property type="match status" value="1"/>
</dbReference>
<dbReference type="PANTHER" id="PTHR47331:SF5">
    <property type="entry name" value="RIBONUCLEASE H"/>
    <property type="match status" value="1"/>
</dbReference>